<keyword evidence="1" id="KW-0472">Membrane</keyword>
<protein>
    <submittedName>
        <fullName evidence="2">Uncharacterized protein</fullName>
    </submittedName>
</protein>
<keyword evidence="3" id="KW-1185">Reference proteome</keyword>
<reference evidence="2" key="1">
    <citation type="journal article" date="2014" name="Int. J. Syst. Evol. Microbiol.">
        <title>Complete genome sequence of Corynebacterium casei LMG S-19264T (=DSM 44701T), isolated from a smear-ripened cheese.</title>
        <authorList>
            <consortium name="US DOE Joint Genome Institute (JGI-PGF)"/>
            <person name="Walter F."/>
            <person name="Albersmeier A."/>
            <person name="Kalinowski J."/>
            <person name="Ruckert C."/>
        </authorList>
    </citation>
    <scope>NUCLEOTIDE SEQUENCE</scope>
    <source>
        <strain evidence="2">JCM 4518</strain>
    </source>
</reference>
<feature type="transmembrane region" description="Helical" evidence="1">
    <location>
        <begin position="57"/>
        <end position="77"/>
    </location>
</feature>
<evidence type="ECO:0000313" key="3">
    <source>
        <dbReference type="Proteomes" id="UP000644020"/>
    </source>
</evidence>
<proteinExistence type="predicted"/>
<dbReference type="AlphaFoldDB" id="A0A918WAI1"/>
<reference evidence="2" key="2">
    <citation type="submission" date="2020-09" db="EMBL/GenBank/DDBJ databases">
        <authorList>
            <person name="Sun Q."/>
            <person name="Ohkuma M."/>
        </authorList>
    </citation>
    <scope>NUCLEOTIDE SEQUENCE</scope>
    <source>
        <strain evidence="2">JCM 4518</strain>
    </source>
</reference>
<keyword evidence="1" id="KW-0812">Transmembrane</keyword>
<gene>
    <name evidence="2" type="ORF">GCM10010305_31600</name>
</gene>
<dbReference type="EMBL" id="BMUL01000007">
    <property type="protein sequence ID" value="GHA85475.1"/>
    <property type="molecule type" value="Genomic_DNA"/>
</dbReference>
<accession>A0A918WAI1</accession>
<evidence type="ECO:0000256" key="1">
    <source>
        <dbReference type="SAM" id="Phobius"/>
    </source>
</evidence>
<organism evidence="2 3">
    <name type="scientific">Streptomyces termitum</name>
    <dbReference type="NCBI Taxonomy" id="67368"/>
    <lineage>
        <taxon>Bacteria</taxon>
        <taxon>Bacillati</taxon>
        <taxon>Actinomycetota</taxon>
        <taxon>Actinomycetes</taxon>
        <taxon>Kitasatosporales</taxon>
        <taxon>Streptomycetaceae</taxon>
        <taxon>Streptomyces</taxon>
    </lineage>
</organism>
<evidence type="ECO:0000313" key="2">
    <source>
        <dbReference type="EMBL" id="GHA85475.1"/>
    </source>
</evidence>
<name>A0A918WAI1_9ACTN</name>
<sequence length="79" mass="8082">MKTVVAAVCPGAGPAYSRGMSRPDGRMPADQRVRRLSTALGAGALLAGTSGALTGSMWLLGVGAWLLIGAVLLELVYRP</sequence>
<comment type="caution">
    <text evidence="2">The sequence shown here is derived from an EMBL/GenBank/DDBJ whole genome shotgun (WGS) entry which is preliminary data.</text>
</comment>
<dbReference type="Proteomes" id="UP000644020">
    <property type="component" value="Unassembled WGS sequence"/>
</dbReference>
<keyword evidence="1" id="KW-1133">Transmembrane helix</keyword>